<accession>A0ABV4A0P5</accession>
<protein>
    <submittedName>
        <fullName evidence="2">YncE family protein</fullName>
    </submittedName>
</protein>
<organism evidence="2 3">
    <name type="scientific">Comamonas guangdongensis</name>
    <dbReference type="NCBI Taxonomy" id="510515"/>
    <lineage>
        <taxon>Bacteria</taxon>
        <taxon>Pseudomonadati</taxon>
        <taxon>Pseudomonadota</taxon>
        <taxon>Betaproteobacteria</taxon>
        <taxon>Burkholderiales</taxon>
        <taxon>Comamonadaceae</taxon>
        <taxon>Comamonas</taxon>
    </lineage>
</organism>
<feature type="chain" id="PRO_5046004300" evidence="1">
    <location>
        <begin position="30"/>
        <end position="640"/>
    </location>
</feature>
<proteinExistence type="predicted"/>
<sequence length="640" mass="68685">MRSSWMPLLGPTTCAAGVALTLAAATATASSTNNVRILMQPEPGADYIQGRYYLIPQPYATVKGSLEQGFATASGLRGFQLRDDTAALSDMEFYWVQVGARHLPALREALAVKAGAQAVPVLDRALKAGAITREEHIAFRDAIVSQQDYADDTLKAVPFVAQPIARWSFHRTQGKSRAQQIDYGTVMDISSLVDRPPLTLVWYGGTASTVTRKLKLMSCMVGVTCIPNPHIEHNTRAAEHLDPALASYLDGLASRMQALAPAGASHVMQAYFDAYARSAPRLAPATLQASAATPARLPAVALPADESELRRRDNGDWNLLALPDGSLLASGAAAHRYVSHGDSVQRQAVDGLNGTRGLKIDPEGLVWGLATGEEGAPRLLAWRPGGKPASYAPAPGVQAWRINNWTIRAGGGVALRLDDQMYALTPQGRWNQRKWNAEPRRAASDAVEHALPWIYSPAIHFGDGLFWAADRDGYGIDPDTARVSRSIKTSTDRLFFGSHAGGWALAPATDAEGAQIFRIINLANGQQRFNLATPAAYYTSSMARSAHGRLLAISGGESAVTVINMKSGQIALNLRVSTNHSVSAMAFSWKGDKLWIYASAQGNGPPSELTAWDVPADLIDGAEGRNIPDQLRCGSSMECK</sequence>
<name>A0ABV4A0P5_9BURK</name>
<dbReference type="Proteomes" id="UP001561046">
    <property type="component" value="Unassembled WGS sequence"/>
</dbReference>
<gene>
    <name evidence="2" type="ORF">AB6724_21305</name>
</gene>
<keyword evidence="3" id="KW-1185">Reference proteome</keyword>
<feature type="signal peptide" evidence="1">
    <location>
        <begin position="1"/>
        <end position="29"/>
    </location>
</feature>
<comment type="caution">
    <text evidence="2">The sequence shown here is derived from an EMBL/GenBank/DDBJ whole genome shotgun (WGS) entry which is preliminary data.</text>
</comment>
<dbReference type="SUPFAM" id="SSF50998">
    <property type="entry name" value="Quinoprotein alcohol dehydrogenase-like"/>
    <property type="match status" value="1"/>
</dbReference>
<evidence type="ECO:0000313" key="3">
    <source>
        <dbReference type="Proteomes" id="UP001561046"/>
    </source>
</evidence>
<reference evidence="2 3" key="1">
    <citation type="journal article" date="2013" name="Int. J. Syst. Evol. Microbiol.">
        <title>Comamonas guangdongensis sp. nov., isolated from subterranean forest sediment, and emended description of the genus Comamonas.</title>
        <authorList>
            <person name="Zhang J."/>
            <person name="Wang Y."/>
            <person name="Zhou S."/>
            <person name="Wu C."/>
            <person name="He J."/>
            <person name="Li F."/>
        </authorList>
    </citation>
    <scope>NUCLEOTIDE SEQUENCE [LARGE SCALE GENOMIC DNA]</scope>
    <source>
        <strain evidence="2 3">CCTCC AB2011133</strain>
    </source>
</reference>
<evidence type="ECO:0000256" key="1">
    <source>
        <dbReference type="SAM" id="SignalP"/>
    </source>
</evidence>
<keyword evidence="1" id="KW-0732">Signal</keyword>
<dbReference type="Gene3D" id="2.130.10.10">
    <property type="entry name" value="YVTN repeat-like/Quinoprotein amine dehydrogenase"/>
    <property type="match status" value="1"/>
</dbReference>
<dbReference type="InterPro" id="IPR011047">
    <property type="entry name" value="Quinoprotein_ADH-like_sf"/>
</dbReference>
<evidence type="ECO:0000313" key="2">
    <source>
        <dbReference type="EMBL" id="MEX8195373.1"/>
    </source>
</evidence>
<dbReference type="EMBL" id="JBFYGN010000045">
    <property type="protein sequence ID" value="MEX8195373.1"/>
    <property type="molecule type" value="Genomic_DNA"/>
</dbReference>
<dbReference type="InterPro" id="IPR015943">
    <property type="entry name" value="WD40/YVTN_repeat-like_dom_sf"/>
</dbReference>